<keyword evidence="3" id="KW-1185">Reference proteome</keyword>
<dbReference type="RefSeq" id="WP_159966154.1">
    <property type="nucleotide sequence ID" value="NZ_APKE01000033.1"/>
</dbReference>
<dbReference type="EMBL" id="APKE01000033">
    <property type="protein sequence ID" value="KAF0674916.1"/>
    <property type="molecule type" value="Genomic_DNA"/>
</dbReference>
<feature type="region of interest" description="Disordered" evidence="1">
    <location>
        <begin position="203"/>
        <end position="230"/>
    </location>
</feature>
<dbReference type="AlphaFoldDB" id="A0A921NNG0"/>
<sequence>NWEDNGGTGALLTYSDDYVAFVLQGVPTRWQKVFDEAAAARDRINAQRGPGGVQVELAGYEQNHTTPKLPSSGDSEAAIAEQERTWAAKGVQHAIVDQFCAYAANGGKLQNFFVFGAGTTWNSHGAPGRGGVRASFQWLGLINREVMQDVDATRALKVAKADILSDGATYPGVPQVACYFFRKGAKLGIPSGRWRGALLTTTRRRRRRTRSRFRARRSPGRSTSSKRACRPAIARCSS</sequence>
<accession>A0A921NNG0</accession>
<evidence type="ECO:0000313" key="3">
    <source>
        <dbReference type="Proteomes" id="UP000698242"/>
    </source>
</evidence>
<organism evidence="2 3">
    <name type="scientific">Profundibacterium mesophilum KAUST100406-0324</name>
    <dbReference type="NCBI Taxonomy" id="1037889"/>
    <lineage>
        <taxon>Bacteria</taxon>
        <taxon>Pseudomonadati</taxon>
        <taxon>Pseudomonadota</taxon>
        <taxon>Alphaproteobacteria</taxon>
        <taxon>Rhodobacterales</taxon>
        <taxon>Roseobacteraceae</taxon>
        <taxon>Profundibacterium</taxon>
    </lineage>
</organism>
<feature type="compositionally biased region" description="Basic residues" evidence="1">
    <location>
        <begin position="203"/>
        <end position="219"/>
    </location>
</feature>
<comment type="caution">
    <text evidence="2">The sequence shown here is derived from an EMBL/GenBank/DDBJ whole genome shotgun (WGS) entry which is preliminary data.</text>
</comment>
<reference evidence="2" key="1">
    <citation type="submission" date="2013-03" db="EMBL/GenBank/DDBJ databases">
        <title>Genome Sequence of the Profundibacterium mesophilum strain KAUST100406-0324T from Red Sea, a novel genus in the family Rhodobacteraceae.</title>
        <authorList>
            <person name="Essack M."/>
            <person name="Alam I."/>
            <person name="Lafi F."/>
            <person name="Alawi W."/>
            <person name="Kamanu F."/>
            <person name="Al-Suwailem A."/>
            <person name="Lee O.O."/>
            <person name="Xu Y."/>
            <person name="Bajic V."/>
            <person name="Qian P.-Y."/>
            <person name="Archer J."/>
        </authorList>
    </citation>
    <scope>NUCLEOTIDE SEQUENCE</scope>
    <source>
        <strain evidence="2">KAUST100406-0324</strain>
    </source>
</reference>
<name>A0A921NNG0_9RHOB</name>
<feature type="non-terminal residue" evidence="2">
    <location>
        <position position="1"/>
    </location>
</feature>
<evidence type="ECO:0000256" key="1">
    <source>
        <dbReference type="SAM" id="MobiDB-lite"/>
    </source>
</evidence>
<proteinExistence type="predicted"/>
<gene>
    <name evidence="2" type="ORF">PMES_02622</name>
</gene>
<evidence type="ECO:0000313" key="2">
    <source>
        <dbReference type="EMBL" id="KAF0674916.1"/>
    </source>
</evidence>
<protein>
    <submittedName>
        <fullName evidence="2">Uncharacterized protein</fullName>
    </submittedName>
</protein>
<dbReference type="Proteomes" id="UP000698242">
    <property type="component" value="Unassembled WGS sequence"/>
</dbReference>